<feature type="transmembrane region" description="Helical" evidence="5">
    <location>
        <begin position="317"/>
        <end position="336"/>
    </location>
</feature>
<evidence type="ECO:0000256" key="2">
    <source>
        <dbReference type="ARBA" id="ARBA00022692"/>
    </source>
</evidence>
<name>A0ABQ4AZS8_9ACTN</name>
<dbReference type="InterPro" id="IPR036259">
    <property type="entry name" value="MFS_trans_sf"/>
</dbReference>
<dbReference type="InterPro" id="IPR011701">
    <property type="entry name" value="MFS"/>
</dbReference>
<reference evidence="7 8" key="1">
    <citation type="submission" date="2021-01" db="EMBL/GenBank/DDBJ databases">
        <title>Whole genome shotgun sequence of Actinoplanes palleronii NBRC 14916.</title>
        <authorList>
            <person name="Komaki H."/>
            <person name="Tamura T."/>
        </authorList>
    </citation>
    <scope>NUCLEOTIDE SEQUENCE [LARGE SCALE GENOMIC DNA]</scope>
    <source>
        <strain evidence="7 8">NBRC 14916</strain>
    </source>
</reference>
<feature type="transmembrane region" description="Helical" evidence="5">
    <location>
        <begin position="255"/>
        <end position="273"/>
    </location>
</feature>
<comment type="subcellular location">
    <subcellularLocation>
        <location evidence="1">Cell membrane</location>
        <topology evidence="1">Multi-pass membrane protein</topology>
    </subcellularLocation>
</comment>
<dbReference type="Pfam" id="PF07690">
    <property type="entry name" value="MFS_1"/>
    <property type="match status" value="2"/>
</dbReference>
<keyword evidence="2 5" id="KW-0812">Transmembrane</keyword>
<evidence type="ECO:0000256" key="5">
    <source>
        <dbReference type="SAM" id="Phobius"/>
    </source>
</evidence>
<protein>
    <submittedName>
        <fullName evidence="7">MFS transporter</fullName>
    </submittedName>
</protein>
<feature type="transmembrane region" description="Helical" evidence="5">
    <location>
        <begin position="136"/>
        <end position="154"/>
    </location>
</feature>
<feature type="transmembrane region" description="Helical" evidence="5">
    <location>
        <begin position="166"/>
        <end position="186"/>
    </location>
</feature>
<dbReference type="InterPro" id="IPR020846">
    <property type="entry name" value="MFS_dom"/>
</dbReference>
<keyword evidence="8" id="KW-1185">Reference proteome</keyword>
<dbReference type="InterPro" id="IPR005829">
    <property type="entry name" value="Sugar_transporter_CS"/>
</dbReference>
<evidence type="ECO:0000256" key="1">
    <source>
        <dbReference type="ARBA" id="ARBA00004651"/>
    </source>
</evidence>
<evidence type="ECO:0000256" key="4">
    <source>
        <dbReference type="ARBA" id="ARBA00023136"/>
    </source>
</evidence>
<evidence type="ECO:0000256" key="3">
    <source>
        <dbReference type="ARBA" id="ARBA00022989"/>
    </source>
</evidence>
<sequence length="433" mass="45218">MSDMPSAPVIPPFRPAPGPLEDALHPDAPPSRLLVPALVLAAFGLYFASLTPQIVTLAVRVTEIAPDRKTVALSTVILVGALMSIGSLPLFGALSDRTRSRWGRRRPWLVGGAATALLGLIVAGSVPTIAGVATGWALGSLGASAAFAGFLPLIPEFVPDRLRARLSGLIGFVVALSVLSGVLLGAQLVHQQLLMLALPGVVALAAALLLARVIRAVDRPATGDFPPFGLREFFGSYWLRTGGDRDFAWNWTSRFLVGLAYVGVQTYATFHLTDTVGMSIDDATAKYATFTAVSTPISVVCFLLSGYLSDRLGRRKAFVTVGAIILAAGLVVAAVTQSVNGFLAAWLILSVGQAIYLTVDIAIAAEVVPDQAHAGKAMSVYQVATLLPNVGAPIIAVAVLAAGGSSNYPAFFMVLAVLGVLSAVTILFVRRIR</sequence>
<feature type="transmembrane region" description="Helical" evidence="5">
    <location>
        <begin position="285"/>
        <end position="305"/>
    </location>
</feature>
<gene>
    <name evidence="7" type="ORF">Apa02nite_000280</name>
</gene>
<keyword evidence="3 5" id="KW-1133">Transmembrane helix</keyword>
<evidence type="ECO:0000259" key="6">
    <source>
        <dbReference type="PROSITE" id="PS50850"/>
    </source>
</evidence>
<dbReference type="Gene3D" id="1.20.1250.20">
    <property type="entry name" value="MFS general substrate transporter like domains"/>
    <property type="match status" value="2"/>
</dbReference>
<dbReference type="PANTHER" id="PTHR23528">
    <property type="match status" value="1"/>
</dbReference>
<accession>A0ABQ4AZS8</accession>
<evidence type="ECO:0000313" key="8">
    <source>
        <dbReference type="Proteomes" id="UP000624709"/>
    </source>
</evidence>
<dbReference type="PROSITE" id="PS00216">
    <property type="entry name" value="SUGAR_TRANSPORT_1"/>
    <property type="match status" value="1"/>
</dbReference>
<dbReference type="PANTHER" id="PTHR23528:SF1">
    <property type="entry name" value="MAJOR FACILITATOR SUPERFAMILY (MFS) PROFILE DOMAIN-CONTAINING PROTEIN"/>
    <property type="match status" value="1"/>
</dbReference>
<dbReference type="SUPFAM" id="SSF103473">
    <property type="entry name" value="MFS general substrate transporter"/>
    <property type="match status" value="1"/>
</dbReference>
<dbReference type="RefSeq" id="WP_203823249.1">
    <property type="nucleotide sequence ID" value="NZ_BAAATY010000009.1"/>
</dbReference>
<feature type="transmembrane region" description="Helical" evidence="5">
    <location>
        <begin position="107"/>
        <end position="130"/>
    </location>
</feature>
<keyword evidence="4 5" id="KW-0472">Membrane</keyword>
<feature type="transmembrane region" description="Helical" evidence="5">
    <location>
        <begin position="71"/>
        <end position="95"/>
    </location>
</feature>
<proteinExistence type="predicted"/>
<feature type="transmembrane region" description="Helical" evidence="5">
    <location>
        <begin position="408"/>
        <end position="429"/>
    </location>
</feature>
<feature type="domain" description="Major facilitator superfamily (MFS) profile" evidence="6">
    <location>
        <begin position="246"/>
        <end position="433"/>
    </location>
</feature>
<comment type="caution">
    <text evidence="7">The sequence shown here is derived from an EMBL/GenBank/DDBJ whole genome shotgun (WGS) entry which is preliminary data.</text>
</comment>
<feature type="transmembrane region" description="Helical" evidence="5">
    <location>
        <begin position="342"/>
        <end position="368"/>
    </location>
</feature>
<feature type="transmembrane region" description="Helical" evidence="5">
    <location>
        <begin position="33"/>
        <end position="51"/>
    </location>
</feature>
<feature type="transmembrane region" description="Helical" evidence="5">
    <location>
        <begin position="380"/>
        <end position="402"/>
    </location>
</feature>
<dbReference type="EMBL" id="BOMS01000001">
    <property type="protein sequence ID" value="GIE63920.1"/>
    <property type="molecule type" value="Genomic_DNA"/>
</dbReference>
<organism evidence="7 8">
    <name type="scientific">Actinoplanes palleronii</name>
    <dbReference type="NCBI Taxonomy" id="113570"/>
    <lineage>
        <taxon>Bacteria</taxon>
        <taxon>Bacillati</taxon>
        <taxon>Actinomycetota</taxon>
        <taxon>Actinomycetes</taxon>
        <taxon>Micromonosporales</taxon>
        <taxon>Micromonosporaceae</taxon>
        <taxon>Actinoplanes</taxon>
    </lineage>
</organism>
<evidence type="ECO:0000313" key="7">
    <source>
        <dbReference type="EMBL" id="GIE63920.1"/>
    </source>
</evidence>
<dbReference type="Proteomes" id="UP000624709">
    <property type="component" value="Unassembled WGS sequence"/>
</dbReference>
<dbReference type="PROSITE" id="PS50850">
    <property type="entry name" value="MFS"/>
    <property type="match status" value="1"/>
</dbReference>
<feature type="transmembrane region" description="Helical" evidence="5">
    <location>
        <begin position="192"/>
        <end position="211"/>
    </location>
</feature>